<dbReference type="GO" id="GO:0003677">
    <property type="term" value="F:DNA binding"/>
    <property type="evidence" value="ECO:0007669"/>
    <property type="project" value="UniProtKB-KW"/>
</dbReference>
<dbReference type="AlphaFoldDB" id="A0A1H0APQ4"/>
<evidence type="ECO:0000313" key="4">
    <source>
        <dbReference type="EMBL" id="SDN35334.1"/>
    </source>
</evidence>
<dbReference type="SUPFAM" id="SSF47413">
    <property type="entry name" value="lambda repressor-like DNA-binding domains"/>
    <property type="match status" value="1"/>
</dbReference>
<name>A0A1H0APQ4_9BACI</name>
<proteinExistence type="predicted"/>
<dbReference type="GO" id="GO:0003700">
    <property type="term" value="F:DNA-binding transcription factor activity"/>
    <property type="evidence" value="ECO:0007669"/>
    <property type="project" value="TreeGrafter"/>
</dbReference>
<dbReference type="GO" id="GO:0005829">
    <property type="term" value="C:cytosol"/>
    <property type="evidence" value="ECO:0007669"/>
    <property type="project" value="TreeGrafter"/>
</dbReference>
<feature type="domain" description="HTH cro/C1-type" evidence="3">
    <location>
        <begin position="8"/>
        <end position="61"/>
    </location>
</feature>
<protein>
    <submittedName>
        <fullName evidence="4">Transcriptional regulator, contains XRE-family HTH domain</fullName>
    </submittedName>
</protein>
<dbReference type="RefSeq" id="WP_093856480.1">
    <property type="nucleotide sequence ID" value="NZ_BJVZ01000021.1"/>
</dbReference>
<reference evidence="4 5" key="1">
    <citation type="submission" date="2016-10" db="EMBL/GenBank/DDBJ databases">
        <authorList>
            <person name="de Groot N.N."/>
        </authorList>
    </citation>
    <scope>NUCLEOTIDE SEQUENCE [LARGE SCALE GENOMIC DNA]</scope>
    <source>
        <strain evidence="4 5">CGMCC 1.3442</strain>
    </source>
</reference>
<dbReference type="STRING" id="237069.SAMN05216498_2020"/>
<sequence>MDHIGEHVRKLRKGKGLTLTQLAGNHLSAAMVSLIENGKTKPTVETLQHIAKKLDVDAAELMGEMNRKNLRDVLYELQELYVYGEAAFQKVIKRIKQVLPKLSHNYESARIYEWYAKVLFFYYEMEPYAEKWVIYGDWHDPAIKAKEIYELLQMDENAIKIELFLIRVEYSQAHYQKTLELIESLLDKMESYEDSRELIRNNIHLKSMQSDAESGLGNSKKALQIIDEAIKYSKETLVFDYFYNLHNTAVLLHYNEGRNNEAREHLEQIEKFIELTENNNMYTEKMLIQAHYQEFFENNPTLSLETCEQLEGQINSQFNLSPELLKGYQEHINDQKARCYTKLKQPNQALPLFHDQLRSMFVKDHPMDRSLRDITYSYRAYCYHQLGDTNKAMTEAEKAVESLKTYPHTQYYQFAREVLKEVQQLV</sequence>
<dbReference type="SMART" id="SM00530">
    <property type="entry name" value="HTH_XRE"/>
    <property type="match status" value="1"/>
</dbReference>
<dbReference type="SUPFAM" id="SSF48452">
    <property type="entry name" value="TPR-like"/>
    <property type="match status" value="1"/>
</dbReference>
<dbReference type="OrthoDB" id="290878at2"/>
<evidence type="ECO:0000259" key="3">
    <source>
        <dbReference type="PROSITE" id="PS50943"/>
    </source>
</evidence>
<organism evidence="4 5">
    <name type="scientific">Tenuibacillus multivorans</name>
    <dbReference type="NCBI Taxonomy" id="237069"/>
    <lineage>
        <taxon>Bacteria</taxon>
        <taxon>Bacillati</taxon>
        <taxon>Bacillota</taxon>
        <taxon>Bacilli</taxon>
        <taxon>Bacillales</taxon>
        <taxon>Bacillaceae</taxon>
        <taxon>Tenuibacillus</taxon>
    </lineage>
</organism>
<keyword evidence="1" id="KW-0238">DNA-binding</keyword>
<dbReference type="InterPro" id="IPR010982">
    <property type="entry name" value="Lambda_DNA-bd_dom_sf"/>
</dbReference>
<dbReference type="InterPro" id="IPR001387">
    <property type="entry name" value="Cro/C1-type_HTH"/>
</dbReference>
<dbReference type="PANTHER" id="PTHR46797:SF1">
    <property type="entry name" value="METHYLPHOSPHONATE SYNTHASE"/>
    <property type="match status" value="1"/>
</dbReference>
<dbReference type="EMBL" id="FNIG01000004">
    <property type="protein sequence ID" value="SDN35334.1"/>
    <property type="molecule type" value="Genomic_DNA"/>
</dbReference>
<dbReference type="Proteomes" id="UP000199334">
    <property type="component" value="Unassembled WGS sequence"/>
</dbReference>
<dbReference type="InterPro" id="IPR050807">
    <property type="entry name" value="TransReg_Diox_bact_type"/>
</dbReference>
<evidence type="ECO:0000313" key="5">
    <source>
        <dbReference type="Proteomes" id="UP000199334"/>
    </source>
</evidence>
<gene>
    <name evidence="4" type="ORF">SAMN05216498_2020</name>
</gene>
<dbReference type="Pfam" id="PF01381">
    <property type="entry name" value="HTH_3"/>
    <property type="match status" value="1"/>
</dbReference>
<keyword evidence="2" id="KW-0175">Coiled coil</keyword>
<evidence type="ECO:0000256" key="2">
    <source>
        <dbReference type="SAM" id="Coils"/>
    </source>
</evidence>
<keyword evidence="5" id="KW-1185">Reference proteome</keyword>
<dbReference type="PROSITE" id="PS50943">
    <property type="entry name" value="HTH_CROC1"/>
    <property type="match status" value="1"/>
</dbReference>
<feature type="coiled-coil region" evidence="2">
    <location>
        <begin position="175"/>
        <end position="202"/>
    </location>
</feature>
<dbReference type="CDD" id="cd00093">
    <property type="entry name" value="HTH_XRE"/>
    <property type="match status" value="1"/>
</dbReference>
<accession>A0A1H0APQ4</accession>
<dbReference type="Gene3D" id="1.25.40.10">
    <property type="entry name" value="Tetratricopeptide repeat domain"/>
    <property type="match status" value="2"/>
</dbReference>
<evidence type="ECO:0000256" key="1">
    <source>
        <dbReference type="ARBA" id="ARBA00023125"/>
    </source>
</evidence>
<dbReference type="Gene3D" id="1.10.260.40">
    <property type="entry name" value="lambda repressor-like DNA-binding domains"/>
    <property type="match status" value="1"/>
</dbReference>
<dbReference type="InterPro" id="IPR011990">
    <property type="entry name" value="TPR-like_helical_dom_sf"/>
</dbReference>
<dbReference type="PANTHER" id="PTHR46797">
    <property type="entry name" value="HTH-TYPE TRANSCRIPTIONAL REGULATOR"/>
    <property type="match status" value="1"/>
</dbReference>